<dbReference type="InterPro" id="IPR012334">
    <property type="entry name" value="Pectin_lyas_fold"/>
</dbReference>
<dbReference type="SUPFAM" id="SSF51126">
    <property type="entry name" value="Pectin lyase-like"/>
    <property type="match status" value="1"/>
</dbReference>
<evidence type="ECO:0000313" key="3">
    <source>
        <dbReference type="EMBL" id="RAV21885.1"/>
    </source>
</evidence>
<evidence type="ECO:0000313" key="4">
    <source>
        <dbReference type="Proteomes" id="UP000250369"/>
    </source>
</evidence>
<dbReference type="OrthoDB" id="2488735at2"/>
<protein>
    <submittedName>
        <fullName evidence="3">Uncharacterized protein</fullName>
    </submittedName>
</protein>
<reference evidence="3 4" key="1">
    <citation type="journal article" date="2009" name="Int. J. Syst. Evol. Microbiol.">
        <title>Paenibacillus contaminans sp. nov., isolated from a contaminated laboratory plate.</title>
        <authorList>
            <person name="Chou J.H."/>
            <person name="Lee J.H."/>
            <person name="Lin M.C."/>
            <person name="Chang P.S."/>
            <person name="Arun A.B."/>
            <person name="Young C.C."/>
            <person name="Chen W.M."/>
        </authorList>
    </citation>
    <scope>NUCLEOTIDE SEQUENCE [LARGE SCALE GENOMIC DNA]</scope>
    <source>
        <strain evidence="3 4">CKOBP-6</strain>
    </source>
</reference>
<feature type="domain" description="Rhamnogalacturonase A/B/Epimerase-like pectate lyase" evidence="1">
    <location>
        <begin position="36"/>
        <end position="95"/>
    </location>
</feature>
<keyword evidence="4" id="KW-1185">Reference proteome</keyword>
<dbReference type="InterPro" id="IPR039448">
    <property type="entry name" value="Beta_helix"/>
</dbReference>
<evidence type="ECO:0000259" key="1">
    <source>
        <dbReference type="Pfam" id="PF12708"/>
    </source>
</evidence>
<dbReference type="InterPro" id="IPR006626">
    <property type="entry name" value="PbH1"/>
</dbReference>
<gene>
    <name evidence="3" type="ORF">DQG23_07475</name>
</gene>
<sequence length="493" mass="53676">MRENGMADAANKEALHREAGNGNILPQSDLSPGTSIDVRHFGAIGDGTADDTGAIRRALNVLPVGGTLFFPVGTYKVSGSLAVVQDFITITGQGPLSRIVYTYEQTEDDTHETASLFAFRSGIKAVTVKNLNLQYTGTFFGNVGQSYKGKISALYFKQCSDILITHMEISGFNANAVFVEGEREAYASRFKVNQCYLHHNRVGGVLFGFVEYISITDCDLDYNGSVLDGGTGYGCAGSSGGVPKHIQIIGNRCSYNYRKGIDLHAGIEAIIEGNVCHGNRLYGIYTEGPRTGNVTIRGNLITGMRRDKIGIPEPYTWITGIDFGPYAESLVPEEYHNYLIEGNQITDFGIGEGSAYPIHGYLNFRKGTIQIKNNIIRAGRVTHLVSLSPLAPGSRDVKLDISGNQAFADEVTDYAFHLPHCKEVNMQGNQITANQTEKRDGMIMLGYENLQTFTYIGNHMEDPQIAAASALCGEGRLLAKTFKLGNFLNGVLE</sequence>
<dbReference type="AlphaFoldDB" id="A0A329MPR9"/>
<dbReference type="EMBL" id="QMFB01000003">
    <property type="protein sequence ID" value="RAV21885.1"/>
    <property type="molecule type" value="Genomic_DNA"/>
</dbReference>
<dbReference type="InterPro" id="IPR024535">
    <property type="entry name" value="RHGA/B-epi-like_pectate_lyase"/>
</dbReference>
<dbReference type="InterPro" id="IPR011050">
    <property type="entry name" value="Pectin_lyase_fold/virulence"/>
</dbReference>
<dbReference type="Gene3D" id="2.160.20.10">
    <property type="entry name" value="Single-stranded right-handed beta-helix, Pectin lyase-like"/>
    <property type="match status" value="1"/>
</dbReference>
<name>A0A329MPR9_9BACL</name>
<comment type="caution">
    <text evidence="3">The sequence shown here is derived from an EMBL/GenBank/DDBJ whole genome shotgun (WGS) entry which is preliminary data.</text>
</comment>
<dbReference type="SMART" id="SM00710">
    <property type="entry name" value="PbH1"/>
    <property type="match status" value="7"/>
</dbReference>
<proteinExistence type="predicted"/>
<dbReference type="Proteomes" id="UP000250369">
    <property type="component" value="Unassembled WGS sequence"/>
</dbReference>
<dbReference type="RefSeq" id="WP_113030194.1">
    <property type="nucleotide sequence ID" value="NZ_QMFB01000003.1"/>
</dbReference>
<dbReference type="Pfam" id="PF13229">
    <property type="entry name" value="Beta_helix"/>
    <property type="match status" value="1"/>
</dbReference>
<organism evidence="3 4">
    <name type="scientific">Paenibacillus contaminans</name>
    <dbReference type="NCBI Taxonomy" id="450362"/>
    <lineage>
        <taxon>Bacteria</taxon>
        <taxon>Bacillati</taxon>
        <taxon>Bacillota</taxon>
        <taxon>Bacilli</taxon>
        <taxon>Bacillales</taxon>
        <taxon>Paenibacillaceae</taxon>
        <taxon>Paenibacillus</taxon>
    </lineage>
</organism>
<evidence type="ECO:0000259" key="2">
    <source>
        <dbReference type="Pfam" id="PF13229"/>
    </source>
</evidence>
<accession>A0A329MPR9</accession>
<feature type="domain" description="Right handed beta helix" evidence="2">
    <location>
        <begin position="153"/>
        <end position="303"/>
    </location>
</feature>
<dbReference type="Pfam" id="PF12708">
    <property type="entry name" value="Pect-lyase_RHGA_epim"/>
    <property type="match status" value="1"/>
</dbReference>